<dbReference type="AlphaFoldDB" id="A0AAV0X7P0"/>
<evidence type="ECO:0000313" key="2">
    <source>
        <dbReference type="EMBL" id="CAI6363842.1"/>
    </source>
</evidence>
<feature type="compositionally biased region" description="Polar residues" evidence="1">
    <location>
        <begin position="1"/>
        <end position="15"/>
    </location>
</feature>
<feature type="region of interest" description="Disordered" evidence="1">
    <location>
        <begin position="49"/>
        <end position="95"/>
    </location>
</feature>
<proteinExistence type="predicted"/>
<evidence type="ECO:0000313" key="3">
    <source>
        <dbReference type="Proteomes" id="UP001160148"/>
    </source>
</evidence>
<sequence length="95" mass="10634">MDTSNENSAINTTTHETAEKTPNIKETSNQNNDNTSQNINYANILNSQEHQVNYKRPESTSSPQSPKPPSFNMKILPAKNNSNKDKTSKKNQNSI</sequence>
<keyword evidence="3" id="KW-1185">Reference proteome</keyword>
<gene>
    <name evidence="2" type="ORF">MEUPH1_LOCUS18733</name>
</gene>
<comment type="caution">
    <text evidence="2">The sequence shown here is derived from an EMBL/GenBank/DDBJ whole genome shotgun (WGS) entry which is preliminary data.</text>
</comment>
<dbReference type="Proteomes" id="UP001160148">
    <property type="component" value="Unassembled WGS sequence"/>
</dbReference>
<organism evidence="2 3">
    <name type="scientific">Macrosiphum euphorbiae</name>
    <name type="common">potato aphid</name>
    <dbReference type="NCBI Taxonomy" id="13131"/>
    <lineage>
        <taxon>Eukaryota</taxon>
        <taxon>Metazoa</taxon>
        <taxon>Ecdysozoa</taxon>
        <taxon>Arthropoda</taxon>
        <taxon>Hexapoda</taxon>
        <taxon>Insecta</taxon>
        <taxon>Pterygota</taxon>
        <taxon>Neoptera</taxon>
        <taxon>Paraneoptera</taxon>
        <taxon>Hemiptera</taxon>
        <taxon>Sternorrhyncha</taxon>
        <taxon>Aphidomorpha</taxon>
        <taxon>Aphidoidea</taxon>
        <taxon>Aphididae</taxon>
        <taxon>Macrosiphini</taxon>
        <taxon>Macrosiphum</taxon>
    </lineage>
</organism>
<name>A0AAV0X7P0_9HEMI</name>
<feature type="region of interest" description="Disordered" evidence="1">
    <location>
        <begin position="1"/>
        <end position="37"/>
    </location>
</feature>
<protein>
    <submittedName>
        <fullName evidence="2">Uncharacterized protein</fullName>
    </submittedName>
</protein>
<feature type="compositionally biased region" description="Low complexity" evidence="1">
    <location>
        <begin position="27"/>
        <end position="37"/>
    </location>
</feature>
<dbReference type="EMBL" id="CARXXK010000003">
    <property type="protein sequence ID" value="CAI6363842.1"/>
    <property type="molecule type" value="Genomic_DNA"/>
</dbReference>
<accession>A0AAV0X7P0</accession>
<reference evidence="2 3" key="1">
    <citation type="submission" date="2023-01" db="EMBL/GenBank/DDBJ databases">
        <authorList>
            <person name="Whitehead M."/>
        </authorList>
    </citation>
    <scope>NUCLEOTIDE SEQUENCE [LARGE SCALE GENOMIC DNA]</scope>
</reference>
<evidence type="ECO:0000256" key="1">
    <source>
        <dbReference type="SAM" id="MobiDB-lite"/>
    </source>
</evidence>